<dbReference type="GO" id="GO:0000160">
    <property type="term" value="P:phosphorelay signal transduction system"/>
    <property type="evidence" value="ECO:0007669"/>
    <property type="project" value="InterPro"/>
</dbReference>
<comment type="caution">
    <text evidence="1">Lacks conserved residue(s) required for the propagation of feature annotation.</text>
</comment>
<dbReference type="AlphaFoldDB" id="A0A5N8VZM0"/>
<dbReference type="PROSITE" id="PS50110">
    <property type="entry name" value="RESPONSE_REGULATORY"/>
    <property type="match status" value="1"/>
</dbReference>
<dbReference type="InterPro" id="IPR001789">
    <property type="entry name" value="Sig_transdc_resp-reg_receiver"/>
</dbReference>
<dbReference type="Proteomes" id="UP000326979">
    <property type="component" value="Unassembled WGS sequence"/>
</dbReference>
<feature type="domain" description="Response regulatory" evidence="2">
    <location>
        <begin position="3"/>
        <end position="102"/>
    </location>
</feature>
<dbReference type="EMBL" id="VJZE01000048">
    <property type="protein sequence ID" value="MPY40282.1"/>
    <property type="molecule type" value="Genomic_DNA"/>
</dbReference>
<name>A0A5N8VZM0_9ACTN</name>
<protein>
    <recommendedName>
        <fullName evidence="2">Response regulatory domain-containing protein</fullName>
    </recommendedName>
</protein>
<dbReference type="SUPFAM" id="SSF52172">
    <property type="entry name" value="CheY-like"/>
    <property type="match status" value="1"/>
</dbReference>
<evidence type="ECO:0000313" key="4">
    <source>
        <dbReference type="Proteomes" id="UP000326979"/>
    </source>
</evidence>
<reference evidence="3 4" key="1">
    <citation type="submission" date="2019-07" db="EMBL/GenBank/DDBJ databases">
        <title>New species of Amycolatopsis and Streptomyces.</title>
        <authorList>
            <person name="Duangmal K."/>
            <person name="Teo W.F.A."/>
            <person name="Lipun K."/>
        </authorList>
    </citation>
    <scope>NUCLEOTIDE SEQUENCE [LARGE SCALE GENOMIC DNA]</scope>
    <source>
        <strain evidence="3 4">TISTR 2346</strain>
    </source>
</reference>
<dbReference type="RefSeq" id="WP_152782568.1">
    <property type="nucleotide sequence ID" value="NZ_BAABEQ010000017.1"/>
</dbReference>
<keyword evidence="4" id="KW-1185">Reference proteome</keyword>
<evidence type="ECO:0000313" key="3">
    <source>
        <dbReference type="EMBL" id="MPY40282.1"/>
    </source>
</evidence>
<proteinExistence type="predicted"/>
<dbReference type="Gene3D" id="3.40.50.2300">
    <property type="match status" value="1"/>
</dbReference>
<evidence type="ECO:0000256" key="1">
    <source>
        <dbReference type="PROSITE-ProRule" id="PRU00169"/>
    </source>
</evidence>
<sequence length="103" mass="11233">MARILVVEDDDRLRELLERQLTRLGHEVFAVPDVEAAPDRGRAMELAVVHLGVPGGGWERLGVPVVGISGGPRPVPYPPGIVDLLRKPYTLAELGDVIGRHTR</sequence>
<organism evidence="3 4">
    <name type="scientific">Streptomyces phyllanthi</name>
    <dbReference type="NCBI Taxonomy" id="1803180"/>
    <lineage>
        <taxon>Bacteria</taxon>
        <taxon>Bacillati</taxon>
        <taxon>Actinomycetota</taxon>
        <taxon>Actinomycetes</taxon>
        <taxon>Kitasatosporales</taxon>
        <taxon>Streptomycetaceae</taxon>
        <taxon>Streptomyces</taxon>
    </lineage>
</organism>
<dbReference type="InterPro" id="IPR011006">
    <property type="entry name" value="CheY-like_superfamily"/>
</dbReference>
<dbReference type="OrthoDB" id="9923393at2"/>
<evidence type="ECO:0000259" key="2">
    <source>
        <dbReference type="PROSITE" id="PS50110"/>
    </source>
</evidence>
<accession>A0A5N8VZM0</accession>
<comment type="caution">
    <text evidence="3">The sequence shown here is derived from an EMBL/GenBank/DDBJ whole genome shotgun (WGS) entry which is preliminary data.</text>
</comment>
<gene>
    <name evidence="3" type="ORF">FNH04_10260</name>
</gene>